<dbReference type="KEGG" id="merd:EB233_13700"/>
<evidence type="ECO:0000256" key="1">
    <source>
        <dbReference type="SAM" id="MobiDB-lite"/>
    </source>
</evidence>
<feature type="region of interest" description="Disordered" evidence="1">
    <location>
        <begin position="72"/>
        <end position="109"/>
    </location>
</feature>
<dbReference type="RefSeq" id="WP_064989078.1">
    <property type="nucleotide sequence ID" value="NZ_CP033361.1"/>
</dbReference>
<evidence type="ECO:0000313" key="2">
    <source>
        <dbReference type="EMBL" id="QKC76452.1"/>
    </source>
</evidence>
<evidence type="ECO:0000313" key="3">
    <source>
        <dbReference type="Proteomes" id="UP000503339"/>
    </source>
</evidence>
<keyword evidence="3" id="KW-1185">Reference proteome</keyword>
<sequence>MAGYSDAELQEIARWLKEGLSASRIAAVFSALRGSPVSRNAIIGIVHRNTMLGAIGFANGRGMPPVARQAAGEPAMRKPAQAKRAKGKAGGGKGAGRKVANGHPGQLADNDIARKNKARARRDSSPAWLPPRLFVREVGVLIADGEAYRFKVPAPARGPVGRQPHGVAMRFIDCLFSRCRAPLDLTLEENPQDDAPGSQPGADMLCCGMRTRALKSYCSYHQARFQRRVCV</sequence>
<organism evidence="2 3">
    <name type="scientific">Mesorhizobium erdmanii</name>
    <dbReference type="NCBI Taxonomy" id="1777866"/>
    <lineage>
        <taxon>Bacteria</taxon>
        <taxon>Pseudomonadati</taxon>
        <taxon>Pseudomonadota</taxon>
        <taxon>Alphaproteobacteria</taxon>
        <taxon>Hyphomicrobiales</taxon>
        <taxon>Phyllobacteriaceae</taxon>
        <taxon>Mesorhizobium</taxon>
    </lineage>
</organism>
<proteinExistence type="predicted"/>
<gene>
    <name evidence="2" type="ORF">EB233_13700</name>
</gene>
<accession>A0A6M7UHT4</accession>
<dbReference type="EMBL" id="CP033361">
    <property type="protein sequence ID" value="QKC76452.1"/>
    <property type="molecule type" value="Genomic_DNA"/>
</dbReference>
<dbReference type="AlphaFoldDB" id="A0A6M7UHT4"/>
<dbReference type="Proteomes" id="UP000503339">
    <property type="component" value="Chromosome"/>
</dbReference>
<reference evidence="2 3" key="1">
    <citation type="submission" date="2018-10" db="EMBL/GenBank/DDBJ databases">
        <authorList>
            <person name="Perry B.J."/>
            <person name="Sullivan J.T."/>
            <person name="Murphy R.J.T."/>
            <person name="Ramsay J.P."/>
            <person name="Ronson C.W."/>
        </authorList>
    </citation>
    <scope>NUCLEOTIDE SEQUENCE [LARGE SCALE GENOMIC DNA]</scope>
    <source>
        <strain evidence="2 3">NZP2014</strain>
    </source>
</reference>
<name>A0A6M7UHT4_9HYPH</name>
<protein>
    <submittedName>
        <fullName evidence="2">GcrA cell cycle regulator</fullName>
    </submittedName>
</protein>